<dbReference type="EC" id="2.3.-.-" evidence="4"/>
<dbReference type="InterPro" id="IPR000182">
    <property type="entry name" value="GNAT_dom"/>
</dbReference>
<evidence type="ECO:0000259" key="3">
    <source>
        <dbReference type="PROSITE" id="PS51186"/>
    </source>
</evidence>
<dbReference type="Proteomes" id="UP001589773">
    <property type="component" value="Unassembled WGS sequence"/>
</dbReference>
<dbReference type="PANTHER" id="PTHR43877">
    <property type="entry name" value="AMINOALKYLPHOSPHONATE N-ACETYLTRANSFERASE-RELATED-RELATED"/>
    <property type="match status" value="1"/>
</dbReference>
<evidence type="ECO:0000256" key="1">
    <source>
        <dbReference type="ARBA" id="ARBA00022679"/>
    </source>
</evidence>
<dbReference type="GO" id="GO:0016746">
    <property type="term" value="F:acyltransferase activity"/>
    <property type="evidence" value="ECO:0007669"/>
    <property type="project" value="UniProtKB-KW"/>
</dbReference>
<dbReference type="CDD" id="cd04301">
    <property type="entry name" value="NAT_SF"/>
    <property type="match status" value="1"/>
</dbReference>
<accession>A0ABV6FFH4</accession>
<gene>
    <name evidence="4" type="ORF">ACFFJK_10305</name>
</gene>
<reference evidence="4 5" key="1">
    <citation type="submission" date="2024-09" db="EMBL/GenBank/DDBJ databases">
        <authorList>
            <person name="Sun Q."/>
            <person name="Mori K."/>
        </authorList>
    </citation>
    <scope>NUCLEOTIDE SEQUENCE [LARGE SCALE GENOMIC DNA]</scope>
    <source>
        <strain evidence="4 5">CCM 7792</strain>
    </source>
</reference>
<name>A0ABV6FFH4_9BURK</name>
<comment type="caution">
    <text evidence="4">The sequence shown here is derived from an EMBL/GenBank/DDBJ whole genome shotgun (WGS) entry which is preliminary data.</text>
</comment>
<dbReference type="EMBL" id="JBHLWP010000010">
    <property type="protein sequence ID" value="MFC0252282.1"/>
    <property type="molecule type" value="Genomic_DNA"/>
</dbReference>
<protein>
    <submittedName>
        <fullName evidence="4">GNAT family N-acetyltransferase</fullName>
        <ecNumber evidence="4">2.3.-.-</ecNumber>
    </submittedName>
</protein>
<dbReference type="Pfam" id="PF00583">
    <property type="entry name" value="Acetyltransf_1"/>
    <property type="match status" value="1"/>
</dbReference>
<dbReference type="PANTHER" id="PTHR43877:SF2">
    <property type="entry name" value="AMINOALKYLPHOSPHONATE N-ACETYLTRANSFERASE-RELATED"/>
    <property type="match status" value="1"/>
</dbReference>
<dbReference type="SUPFAM" id="SSF55729">
    <property type="entry name" value="Acyl-CoA N-acyltransferases (Nat)"/>
    <property type="match status" value="1"/>
</dbReference>
<proteinExistence type="predicted"/>
<organism evidence="4 5">
    <name type="scientific">Massilia consociata</name>
    <dbReference type="NCBI Taxonomy" id="760117"/>
    <lineage>
        <taxon>Bacteria</taxon>
        <taxon>Pseudomonadati</taxon>
        <taxon>Pseudomonadota</taxon>
        <taxon>Betaproteobacteria</taxon>
        <taxon>Burkholderiales</taxon>
        <taxon>Oxalobacteraceae</taxon>
        <taxon>Telluria group</taxon>
        <taxon>Massilia</taxon>
    </lineage>
</organism>
<evidence type="ECO:0000256" key="2">
    <source>
        <dbReference type="ARBA" id="ARBA00023315"/>
    </source>
</evidence>
<dbReference type="Gene3D" id="3.40.630.30">
    <property type="match status" value="1"/>
</dbReference>
<dbReference type="RefSeq" id="WP_379679046.1">
    <property type="nucleotide sequence ID" value="NZ_JBHLWP010000010.1"/>
</dbReference>
<evidence type="ECO:0000313" key="5">
    <source>
        <dbReference type="Proteomes" id="UP001589773"/>
    </source>
</evidence>
<evidence type="ECO:0000313" key="4">
    <source>
        <dbReference type="EMBL" id="MFC0252282.1"/>
    </source>
</evidence>
<dbReference type="PROSITE" id="PS51186">
    <property type="entry name" value="GNAT"/>
    <property type="match status" value="1"/>
</dbReference>
<feature type="domain" description="N-acetyltransferase" evidence="3">
    <location>
        <begin position="2"/>
        <end position="160"/>
    </location>
</feature>
<dbReference type="InterPro" id="IPR016181">
    <property type="entry name" value="Acyl_CoA_acyltransferase"/>
</dbReference>
<dbReference type="InterPro" id="IPR050832">
    <property type="entry name" value="Bact_Acetyltransf"/>
</dbReference>
<keyword evidence="2 4" id="KW-0012">Acyltransferase</keyword>
<keyword evidence="5" id="KW-1185">Reference proteome</keyword>
<sequence>MPNQRRAEPADLAALWDLRTRAVRTTCASHYAKDIIDAWCAAPPPEKLPGLLAAGGALVAEEDGRMLGFAILKLDAGKDEGEVDAVFVDPSHQGRGIAMRLLSALEAMAVEQGMRRLFLSASLNAVPFYQRAGFVAVRKEMYPHRSGIGLESVFMEKMLAGA</sequence>
<keyword evidence="1 4" id="KW-0808">Transferase</keyword>